<gene>
    <name evidence="1" type="primary">142</name>
    <name evidence="1" type="ORF">SEA_BMOC_142</name>
</gene>
<dbReference type="RefSeq" id="YP_010107526.1">
    <property type="nucleotide sequence ID" value="NC_055842.1"/>
</dbReference>
<dbReference type="Proteomes" id="UP000502409">
    <property type="component" value="Genome"/>
</dbReference>
<sequence>MRCRTGDAAELKVGSLLVDNRVVSVGSNPAVPLACDDVSM</sequence>
<protein>
    <submittedName>
        <fullName evidence="1">Uncharacterized protein</fullName>
    </submittedName>
</protein>
<name>A0A6M3SY19_9CAUD</name>
<dbReference type="EMBL" id="MT310865">
    <property type="protein sequence ID" value="QJD50875.1"/>
    <property type="molecule type" value="Genomic_DNA"/>
</dbReference>
<evidence type="ECO:0000313" key="1">
    <source>
        <dbReference type="EMBL" id="QJD50875.1"/>
    </source>
</evidence>
<dbReference type="KEGG" id="vg:65125644"/>
<organism evidence="1 2">
    <name type="scientific">Streptomyces phage Bmoc</name>
    <dbReference type="NCBI Taxonomy" id="2725629"/>
    <lineage>
        <taxon>Viruses</taxon>
        <taxon>Duplodnaviria</taxon>
        <taxon>Heunggongvirae</taxon>
        <taxon>Uroviricota</taxon>
        <taxon>Caudoviricetes</taxon>
        <taxon>Stanwilliamsviridae</taxon>
        <taxon>Boydwoodruffvirinae</taxon>
        <taxon>Samistivirus</taxon>
        <taxon>Samistivirus bmoc</taxon>
    </lineage>
</organism>
<keyword evidence="2" id="KW-1185">Reference proteome</keyword>
<proteinExistence type="predicted"/>
<accession>A0A6M3SY19</accession>
<dbReference type="GeneID" id="65125644"/>
<reference evidence="1 2" key="1">
    <citation type="submission" date="2020-04" db="EMBL/GenBank/DDBJ databases">
        <authorList>
            <person name="Angtuaco S.E."/>
            <person name="Chung R.C."/>
            <person name="Hung A.H."/>
            <person name="Eghdamian A."/>
            <person name="Zhu L."/>
            <person name="Shaffer C.D."/>
            <person name="Weston-Hafer K.A."/>
            <person name="Garlena R.A."/>
            <person name="Russell D.A."/>
            <person name="Pope W.H."/>
            <person name="Jacobs-Sera D."/>
            <person name="Hatfull G.F."/>
        </authorList>
    </citation>
    <scope>NUCLEOTIDE SEQUENCE [LARGE SCALE GENOMIC DNA]</scope>
</reference>
<evidence type="ECO:0000313" key="2">
    <source>
        <dbReference type="Proteomes" id="UP000502409"/>
    </source>
</evidence>